<sequence length="347" mass="37668">MAISGELSERERQVLEAVIHSYVATAEPAGSRTLSRRFGLGISPATIRNTMSDLEEKGYLFHPHTSAGRVPTDKAYRVYVDSLMRVETITGDAQRRLHADISAGGSAIEAILRRAAQSLGVLTQELGVALGPRFERATLRQVELVRMSSERLLMVLTLQGGAVRTVFVEVPGVIADEALIEVTIVLNERLSGLTLEQVRTSLASRLRDVHLKPETAELLHIFVQEGEQVFGRVADPLETVVLGQPSLLADQPEFASGERLRQLIELTETRQQVASLLEAKPGANGISITIGNEHGDPRLEPFTVVTAEYQAGSLSGVIGVIGPTRMPYDKVIALVGHTSRLVSDLLC</sequence>
<evidence type="ECO:0000256" key="3">
    <source>
        <dbReference type="ARBA" id="ARBA00023016"/>
    </source>
</evidence>
<dbReference type="InterPro" id="IPR036390">
    <property type="entry name" value="WH_DNA-bd_sf"/>
</dbReference>
<evidence type="ECO:0000313" key="8">
    <source>
        <dbReference type="Proteomes" id="UP000500938"/>
    </source>
</evidence>
<keyword evidence="3 5" id="KW-0346">Stress response</keyword>
<comment type="function">
    <text evidence="5">Negative regulator of class I heat shock genes (grpE-dnaK-dnaJ and groELS operons). Prevents heat-shock induction of these operons.</text>
</comment>
<dbReference type="InterPro" id="IPR023120">
    <property type="entry name" value="WHTH_transcript_rep_HrcA_IDD"/>
</dbReference>
<dbReference type="InterPro" id="IPR029016">
    <property type="entry name" value="GAF-like_dom_sf"/>
</dbReference>
<dbReference type="KEGG" id="ggr:HKW67_04855"/>
<dbReference type="InterPro" id="IPR002571">
    <property type="entry name" value="HrcA"/>
</dbReference>
<organism evidence="7 8">
    <name type="scientific">Gemmatimonas groenlandica</name>
    <dbReference type="NCBI Taxonomy" id="2732249"/>
    <lineage>
        <taxon>Bacteria</taxon>
        <taxon>Pseudomonadati</taxon>
        <taxon>Gemmatimonadota</taxon>
        <taxon>Gemmatimonadia</taxon>
        <taxon>Gemmatimonadales</taxon>
        <taxon>Gemmatimonadaceae</taxon>
        <taxon>Gemmatimonas</taxon>
    </lineage>
</organism>
<dbReference type="EMBL" id="CP053085">
    <property type="protein sequence ID" value="QJR34890.1"/>
    <property type="molecule type" value="Genomic_DNA"/>
</dbReference>
<feature type="domain" description="Heat-inducible transcription repressor HrcA C-terminal" evidence="6">
    <location>
        <begin position="109"/>
        <end position="332"/>
    </location>
</feature>
<evidence type="ECO:0000256" key="2">
    <source>
        <dbReference type="ARBA" id="ARBA00023015"/>
    </source>
</evidence>
<dbReference type="RefSeq" id="WP_171224317.1">
    <property type="nucleotide sequence ID" value="NZ_CP053085.1"/>
</dbReference>
<dbReference type="SUPFAM" id="SSF55781">
    <property type="entry name" value="GAF domain-like"/>
    <property type="match status" value="1"/>
</dbReference>
<dbReference type="GO" id="GO:0003677">
    <property type="term" value="F:DNA binding"/>
    <property type="evidence" value="ECO:0007669"/>
    <property type="project" value="InterPro"/>
</dbReference>
<name>A0A6M4IJU0_9BACT</name>
<dbReference type="PIRSF" id="PIRSF005485">
    <property type="entry name" value="HrcA"/>
    <property type="match status" value="1"/>
</dbReference>
<gene>
    <name evidence="5 7" type="primary">hrcA</name>
    <name evidence="7" type="ORF">HKW67_04855</name>
</gene>
<dbReference type="AlphaFoldDB" id="A0A6M4IJU0"/>
<comment type="similarity">
    <text evidence="5">Belongs to the HrcA family.</text>
</comment>
<dbReference type="PANTHER" id="PTHR34824:SF1">
    <property type="entry name" value="HEAT-INDUCIBLE TRANSCRIPTION REPRESSOR HRCA"/>
    <property type="match status" value="1"/>
</dbReference>
<dbReference type="NCBIfam" id="TIGR00331">
    <property type="entry name" value="hrcA"/>
    <property type="match status" value="1"/>
</dbReference>
<keyword evidence="8" id="KW-1185">Reference proteome</keyword>
<dbReference type="GO" id="GO:0045892">
    <property type="term" value="P:negative regulation of DNA-templated transcription"/>
    <property type="evidence" value="ECO:0007669"/>
    <property type="project" value="UniProtKB-UniRule"/>
</dbReference>
<evidence type="ECO:0000313" key="7">
    <source>
        <dbReference type="EMBL" id="QJR34890.1"/>
    </source>
</evidence>
<evidence type="ECO:0000256" key="5">
    <source>
        <dbReference type="HAMAP-Rule" id="MF_00081"/>
    </source>
</evidence>
<evidence type="ECO:0000256" key="4">
    <source>
        <dbReference type="ARBA" id="ARBA00023163"/>
    </source>
</evidence>
<dbReference type="PANTHER" id="PTHR34824">
    <property type="entry name" value="HEAT-INDUCIBLE TRANSCRIPTION REPRESSOR HRCA"/>
    <property type="match status" value="1"/>
</dbReference>
<proteinExistence type="inferred from homology"/>
<dbReference type="HAMAP" id="MF_00081">
    <property type="entry name" value="HrcA"/>
    <property type="match status" value="1"/>
</dbReference>
<evidence type="ECO:0000259" key="6">
    <source>
        <dbReference type="Pfam" id="PF01628"/>
    </source>
</evidence>
<reference evidence="7 8" key="1">
    <citation type="submission" date="2020-05" db="EMBL/GenBank/DDBJ databases">
        <title>Complete genome sequence of Gemmatimonas greenlandica TET16.</title>
        <authorList>
            <person name="Zeng Y."/>
        </authorList>
    </citation>
    <scope>NUCLEOTIDE SEQUENCE [LARGE SCALE GENOMIC DNA]</scope>
    <source>
        <strain evidence="7 8">TET16</strain>
    </source>
</reference>
<dbReference type="InterPro" id="IPR021153">
    <property type="entry name" value="HrcA_C"/>
</dbReference>
<keyword evidence="2 5" id="KW-0805">Transcription regulation</keyword>
<dbReference type="SUPFAM" id="SSF46785">
    <property type="entry name" value="Winged helix' DNA-binding domain"/>
    <property type="match status" value="1"/>
</dbReference>
<dbReference type="Gene3D" id="3.30.390.60">
    <property type="entry name" value="Heat-inducible transcription repressor hrca homolog, domain 3"/>
    <property type="match status" value="1"/>
</dbReference>
<accession>A0A6M4IJU0</accession>
<dbReference type="Gene3D" id="1.10.10.10">
    <property type="entry name" value="Winged helix-like DNA-binding domain superfamily/Winged helix DNA-binding domain"/>
    <property type="match status" value="1"/>
</dbReference>
<dbReference type="Gene3D" id="3.30.450.40">
    <property type="match status" value="1"/>
</dbReference>
<keyword evidence="4 5" id="KW-0804">Transcription</keyword>
<dbReference type="Pfam" id="PF01628">
    <property type="entry name" value="HrcA"/>
    <property type="match status" value="1"/>
</dbReference>
<dbReference type="Proteomes" id="UP000500938">
    <property type="component" value="Chromosome"/>
</dbReference>
<keyword evidence="1 5" id="KW-0678">Repressor</keyword>
<dbReference type="InterPro" id="IPR036388">
    <property type="entry name" value="WH-like_DNA-bd_sf"/>
</dbReference>
<protein>
    <recommendedName>
        <fullName evidence="5">Heat-inducible transcription repressor HrcA</fullName>
    </recommendedName>
</protein>
<evidence type="ECO:0000256" key="1">
    <source>
        <dbReference type="ARBA" id="ARBA00022491"/>
    </source>
</evidence>